<dbReference type="AlphaFoldDB" id="A0A8H7CGH1"/>
<dbReference type="InterPro" id="IPR041457">
    <property type="entry name" value="CxC2_KDZ-assoc"/>
</dbReference>
<organism evidence="3 4">
    <name type="scientific">Mycena venus</name>
    <dbReference type="NCBI Taxonomy" id="2733690"/>
    <lineage>
        <taxon>Eukaryota</taxon>
        <taxon>Fungi</taxon>
        <taxon>Dikarya</taxon>
        <taxon>Basidiomycota</taxon>
        <taxon>Agaricomycotina</taxon>
        <taxon>Agaricomycetes</taxon>
        <taxon>Agaricomycetidae</taxon>
        <taxon>Agaricales</taxon>
        <taxon>Marasmiineae</taxon>
        <taxon>Mycenaceae</taxon>
        <taxon>Mycena</taxon>
    </lineage>
</organism>
<reference evidence="3" key="1">
    <citation type="submission" date="2020-05" db="EMBL/GenBank/DDBJ databases">
        <title>Mycena genomes resolve the evolution of fungal bioluminescence.</title>
        <authorList>
            <person name="Tsai I.J."/>
        </authorList>
    </citation>
    <scope>NUCLEOTIDE SEQUENCE</scope>
    <source>
        <strain evidence="3">CCC161011</strain>
    </source>
</reference>
<gene>
    <name evidence="3" type="ORF">MVEN_02257200</name>
</gene>
<feature type="domain" description="CxC2-like cysteine cluster KDZ transposase-associated" evidence="2">
    <location>
        <begin position="227"/>
        <end position="339"/>
    </location>
</feature>
<proteinExistence type="predicted"/>
<accession>A0A8H7CGH1</accession>
<keyword evidence="4" id="KW-1185">Reference proteome</keyword>
<dbReference type="Pfam" id="PF18758">
    <property type="entry name" value="KDZ"/>
    <property type="match status" value="1"/>
</dbReference>
<dbReference type="Proteomes" id="UP000620124">
    <property type="component" value="Unassembled WGS sequence"/>
</dbReference>
<evidence type="ECO:0000313" key="4">
    <source>
        <dbReference type="Proteomes" id="UP000620124"/>
    </source>
</evidence>
<feature type="region of interest" description="Disordered" evidence="1">
    <location>
        <begin position="1107"/>
        <end position="1135"/>
    </location>
</feature>
<feature type="compositionally biased region" description="Acidic residues" evidence="1">
    <location>
        <begin position="1108"/>
        <end position="1129"/>
    </location>
</feature>
<evidence type="ECO:0000256" key="1">
    <source>
        <dbReference type="SAM" id="MobiDB-lite"/>
    </source>
</evidence>
<evidence type="ECO:0000313" key="3">
    <source>
        <dbReference type="EMBL" id="KAF7335067.1"/>
    </source>
</evidence>
<dbReference type="InterPro" id="IPR040521">
    <property type="entry name" value="KDZ"/>
</dbReference>
<dbReference type="Pfam" id="PF18803">
    <property type="entry name" value="CxC2"/>
    <property type="match status" value="1"/>
</dbReference>
<dbReference type="EMBL" id="JACAZI010000025">
    <property type="protein sequence ID" value="KAF7335067.1"/>
    <property type="molecule type" value="Genomic_DNA"/>
</dbReference>
<protein>
    <submittedName>
        <fullName evidence="3">CxC2 domain-containing protein</fullName>
    </submittedName>
</protein>
<feature type="compositionally biased region" description="Low complexity" evidence="1">
    <location>
        <begin position="18"/>
        <end position="28"/>
    </location>
</feature>
<evidence type="ECO:0000259" key="2">
    <source>
        <dbReference type="Pfam" id="PF18803"/>
    </source>
</evidence>
<dbReference type="OrthoDB" id="2958330at2759"/>
<name>A0A8H7CGH1_9AGAR</name>
<sequence length="1135" mass="128210">MSSDSTSHKQKAKKPALVVAATASSVSHTTHDQRRVRTKLGVVGQDAGPSISGPVDQFWADDLATNRVRNSVEFSYQLGDDCLESQPDPGLEDGITVVVQSVGRNTNADRPLINWHPHKDEYLRENLQREGRGAPKTYVRCAGSRFLNPRRECPLSDKCCMDPRHKCPNRECEGPAEWRCVDQGCLGEIMHCVWCIVAAHAQHPTHLVEASSQKWNGMNFARDRKWLQKLGLRVQLGHPPGVVCTSRQAAPQDFVLYDVTGVHEISVDLCGCPQDLLDRASPAVDRRIQCLRACWWPATVSEPRTCATFRVLQLFQILNCLGKLSAYDFLRGLEKITNHDGLDKPPDRRKPFMFIVRQWREIKRHKRAKRGHCEGGIAATKQGELAIQCRACPQVGWNLPEGWENIDPFYRYIYFLFLAQDANFRLSNRTVSSEAADPIMGDGFGYFAKRHGEDGYNAHVVRHANEEELSNCSGFQAMFLANTKRVKGLRTTGIGGVTCSRHNMWRVNGIGDLQVGERQCNMDFILLATLIGFPLLCLVVSYDIACQYAWNFFDRMYKMPPALQLSLAPRDMWWMVPNFHLPAHKPKCHSPYSFHWMWGAGMTHGEGVEQKLGLLEQGGGATLEDVFGFHNYDRLLAMHRVLPKRLAMTIKESTQHKVAFEAFTKGLEAVWPKEVEEWKGWVKRWEGVQHDTPDDSPFELKNEVSTLRKVQERIAQEEFICTDDGVEIEREHTPGGFITMGLEIEEVQRRLAVDVRALQDPSPSQKLAFLKRRTTLLKRIHRFRQLQRVYMPSVRAVLSDQQKQIFDGNGEQVPEATRLFMPSDIEDAKMRGRACTIGLAAVEERMREGEAEEALEGVWRGLQTRTMTNRYKLRNYTGQGMMTKGQGILRQINIRIHIAKVRYRYARAALLGLQGHGDWEDRLRLLGDDDVRALNERALTAEEKAQNEHWAELGGAIIEGGIARAAGVASGEGSHTLLWIWYEVGAGENDKRLEEALRVEWCKAFARTTRYEEVRLLREEMRRTIAYRETAAKEWDCLAADELPGASPELTEGRRAYAAEHAATERSRCADLRKRWRGILVKADAFLGGGDAAAVAAAGAEAVTVEVDPTDELDPEEEEALLEGEEDDLSVPALA</sequence>
<comment type="caution">
    <text evidence="3">The sequence shown here is derived from an EMBL/GenBank/DDBJ whole genome shotgun (WGS) entry which is preliminary data.</text>
</comment>
<feature type="region of interest" description="Disordered" evidence="1">
    <location>
        <begin position="1"/>
        <end position="34"/>
    </location>
</feature>